<protein>
    <submittedName>
        <fullName evidence="2">Uncharacterized protein</fullName>
    </submittedName>
</protein>
<feature type="compositionally biased region" description="Basic residues" evidence="1">
    <location>
        <begin position="208"/>
        <end position="217"/>
    </location>
</feature>
<proteinExistence type="predicted"/>
<organism evidence="2 3">
    <name type="scientific">Passalora fulva</name>
    <name type="common">Tomato leaf mold</name>
    <name type="synonym">Cladosporium fulvum</name>
    <dbReference type="NCBI Taxonomy" id="5499"/>
    <lineage>
        <taxon>Eukaryota</taxon>
        <taxon>Fungi</taxon>
        <taxon>Dikarya</taxon>
        <taxon>Ascomycota</taxon>
        <taxon>Pezizomycotina</taxon>
        <taxon>Dothideomycetes</taxon>
        <taxon>Dothideomycetidae</taxon>
        <taxon>Mycosphaerellales</taxon>
        <taxon>Mycosphaerellaceae</taxon>
        <taxon>Fulvia</taxon>
    </lineage>
</organism>
<dbReference type="GeneID" id="71982466"/>
<evidence type="ECO:0000313" key="2">
    <source>
        <dbReference type="EMBL" id="UJO14245.1"/>
    </source>
</evidence>
<feature type="compositionally biased region" description="Acidic residues" evidence="1">
    <location>
        <begin position="76"/>
        <end position="88"/>
    </location>
</feature>
<dbReference type="AlphaFoldDB" id="A0A9Q8LBC4"/>
<evidence type="ECO:0000256" key="1">
    <source>
        <dbReference type="SAM" id="MobiDB-lite"/>
    </source>
</evidence>
<accession>A0A9Q8LBC4</accession>
<feature type="region of interest" description="Disordered" evidence="1">
    <location>
        <begin position="1"/>
        <end position="223"/>
    </location>
</feature>
<reference evidence="2" key="2">
    <citation type="journal article" date="2022" name="Microb. Genom.">
        <title>A chromosome-scale genome assembly of the tomato pathogen Cladosporium fulvum reveals a compartmentalized genome architecture and the presence of a dispensable chromosome.</title>
        <authorList>
            <person name="Zaccaron A.Z."/>
            <person name="Chen L.H."/>
            <person name="Samaras A."/>
            <person name="Stergiopoulos I."/>
        </authorList>
    </citation>
    <scope>NUCLEOTIDE SEQUENCE</scope>
    <source>
        <strain evidence="2">Race5_Kim</strain>
    </source>
</reference>
<evidence type="ECO:0000313" key="3">
    <source>
        <dbReference type="Proteomes" id="UP000756132"/>
    </source>
</evidence>
<feature type="compositionally biased region" description="Basic and acidic residues" evidence="1">
    <location>
        <begin position="102"/>
        <end position="114"/>
    </location>
</feature>
<feature type="compositionally biased region" description="Basic and acidic residues" evidence="1">
    <location>
        <begin position="131"/>
        <end position="160"/>
    </location>
</feature>
<feature type="compositionally biased region" description="Basic and acidic residues" evidence="1">
    <location>
        <begin position="63"/>
        <end position="74"/>
    </location>
</feature>
<feature type="compositionally biased region" description="Basic and acidic residues" evidence="1">
    <location>
        <begin position="168"/>
        <end position="198"/>
    </location>
</feature>
<gene>
    <name evidence="2" type="ORF">CLAFUR5_02588</name>
</gene>
<sequence length="399" mass="44036">MAMHPNLFPTDSTPPSTAGPDEVVVPDWFRDTPAPAPPKYHVKPSSEDKTNSSNESPVSRPRKVSEINKDHGADSNDGDSSESEEVDGMEAGAADPQGYEDAAAKEEHKPEKVEIPANSSDEDQTAWSVVDKPKRVVKKKDPSAPAPSKKERDDHGEKFLVIKGRPPKIIEKEISAAATEEPKSNNESKIEATGEEQKATPAPPLPKPKSKNKKKWKKVELAEPVEEAYIRPTSKVAKKFSHYAHAAGGKDDATTPPTNITAAATIAKLKSDQDAIIRKKKSKVAAVPVPLKRALTQKRREQQRMEDDSRAAEREAYNLNHPPSPSPQQEALPTRTRLQKAFEAMQKGQVGPAIDIVTGPKVRKHLPKNVNEDKELMWKVVKYAFIAFVLFLFYELHLA</sequence>
<dbReference type="EMBL" id="CP090164">
    <property type="protein sequence ID" value="UJO14245.1"/>
    <property type="molecule type" value="Genomic_DNA"/>
</dbReference>
<reference evidence="2" key="1">
    <citation type="submission" date="2021-12" db="EMBL/GenBank/DDBJ databases">
        <authorList>
            <person name="Zaccaron A."/>
            <person name="Stergiopoulos I."/>
        </authorList>
    </citation>
    <scope>NUCLEOTIDE SEQUENCE</scope>
    <source>
        <strain evidence="2">Race5_Kim</strain>
    </source>
</reference>
<name>A0A9Q8LBC4_PASFU</name>
<dbReference type="RefSeq" id="XP_047758611.1">
    <property type="nucleotide sequence ID" value="XM_047901736.1"/>
</dbReference>
<dbReference type="KEGG" id="ffu:CLAFUR5_02588"/>
<dbReference type="Proteomes" id="UP000756132">
    <property type="component" value="Chromosome 2"/>
</dbReference>
<keyword evidence="3" id="KW-1185">Reference proteome</keyword>